<name>A0A381QCJ2_9ZZZZ</name>
<dbReference type="Pfam" id="PF05036">
    <property type="entry name" value="SPOR"/>
    <property type="match status" value="1"/>
</dbReference>
<gene>
    <name evidence="2" type="ORF">METZ01_LOCUS29870</name>
</gene>
<feature type="domain" description="SPOR" evidence="1">
    <location>
        <begin position="169"/>
        <end position="220"/>
    </location>
</feature>
<feature type="non-terminal residue" evidence="2">
    <location>
        <position position="220"/>
    </location>
</feature>
<dbReference type="InterPro" id="IPR036680">
    <property type="entry name" value="SPOR-like_sf"/>
</dbReference>
<dbReference type="GO" id="GO:0042834">
    <property type="term" value="F:peptidoglycan binding"/>
    <property type="evidence" value="ECO:0007669"/>
    <property type="project" value="InterPro"/>
</dbReference>
<dbReference type="PROSITE" id="PS51724">
    <property type="entry name" value="SPOR"/>
    <property type="match status" value="1"/>
</dbReference>
<dbReference type="SUPFAM" id="SSF110997">
    <property type="entry name" value="Sporulation related repeat"/>
    <property type="match status" value="1"/>
</dbReference>
<evidence type="ECO:0000259" key="1">
    <source>
        <dbReference type="PROSITE" id="PS51724"/>
    </source>
</evidence>
<dbReference type="Pfam" id="PF13174">
    <property type="entry name" value="TPR_6"/>
    <property type="match status" value="1"/>
</dbReference>
<proteinExistence type="predicted"/>
<accession>A0A381QCJ2</accession>
<evidence type="ECO:0000313" key="2">
    <source>
        <dbReference type="EMBL" id="SUZ77016.1"/>
    </source>
</evidence>
<reference evidence="2" key="1">
    <citation type="submission" date="2018-05" db="EMBL/GenBank/DDBJ databases">
        <authorList>
            <person name="Lanie J.A."/>
            <person name="Ng W.-L."/>
            <person name="Kazmierczak K.M."/>
            <person name="Andrzejewski T.M."/>
            <person name="Davidsen T.M."/>
            <person name="Wayne K.J."/>
            <person name="Tettelin H."/>
            <person name="Glass J.I."/>
            <person name="Rusch D."/>
            <person name="Podicherti R."/>
            <person name="Tsui H.-C.T."/>
            <person name="Winkler M.E."/>
        </authorList>
    </citation>
    <scope>NUCLEOTIDE SEQUENCE</scope>
</reference>
<dbReference type="InterPro" id="IPR019734">
    <property type="entry name" value="TPR_rpt"/>
</dbReference>
<organism evidence="2">
    <name type="scientific">marine metagenome</name>
    <dbReference type="NCBI Taxonomy" id="408172"/>
    <lineage>
        <taxon>unclassified sequences</taxon>
        <taxon>metagenomes</taxon>
        <taxon>ecological metagenomes</taxon>
    </lineage>
</organism>
<dbReference type="EMBL" id="UINC01001299">
    <property type="protein sequence ID" value="SUZ77016.1"/>
    <property type="molecule type" value="Genomic_DNA"/>
</dbReference>
<protein>
    <recommendedName>
        <fullName evidence="1">SPOR domain-containing protein</fullName>
    </recommendedName>
</protein>
<dbReference type="SUPFAM" id="SSF48452">
    <property type="entry name" value="TPR-like"/>
    <property type="match status" value="1"/>
</dbReference>
<dbReference type="InterPro" id="IPR007730">
    <property type="entry name" value="SPOR-like_dom"/>
</dbReference>
<dbReference type="AlphaFoldDB" id="A0A381QCJ2"/>
<dbReference type="Gene3D" id="1.25.40.10">
    <property type="entry name" value="Tetratricopeptide repeat domain"/>
    <property type="match status" value="1"/>
</dbReference>
<dbReference type="Gene3D" id="3.30.70.1070">
    <property type="entry name" value="Sporulation related repeat"/>
    <property type="match status" value="1"/>
</dbReference>
<dbReference type="InterPro" id="IPR011990">
    <property type="entry name" value="TPR-like_helical_dom_sf"/>
</dbReference>
<feature type="non-terminal residue" evidence="2">
    <location>
        <position position="1"/>
    </location>
</feature>
<sequence length="220" mass="24743">LLVSLSFGQNIKLYLSLIEEGKIEGVKENLPELISKYPNNPSVLYLKALLIQDGNSAIKLYKDLLKKYPNSKYAPNSAMKIGEYFYARGLYTQAATLLKNIPIKYPRYADIQRVTNLMVNSFNAIGEADSARYYALIINSMFPNVDTGIDILSDNNKPLKQVFDFNRKRPDLGPYVVQIGAFGSEQNAKRLKLQASQLGHDVSINKVDSNGKRLYAVRVN</sequence>